<proteinExistence type="predicted"/>
<feature type="compositionally biased region" description="Polar residues" evidence="1">
    <location>
        <begin position="72"/>
        <end position="81"/>
    </location>
</feature>
<keyword evidence="3" id="KW-1185">Reference proteome</keyword>
<protein>
    <submittedName>
        <fullName evidence="2">Uncharacterized protein</fullName>
    </submittedName>
</protein>
<evidence type="ECO:0000313" key="2">
    <source>
        <dbReference type="EMBL" id="OMO68861.1"/>
    </source>
</evidence>
<organism evidence="2 3">
    <name type="scientific">Corchorus capsularis</name>
    <name type="common">Jute</name>
    <dbReference type="NCBI Taxonomy" id="210143"/>
    <lineage>
        <taxon>Eukaryota</taxon>
        <taxon>Viridiplantae</taxon>
        <taxon>Streptophyta</taxon>
        <taxon>Embryophyta</taxon>
        <taxon>Tracheophyta</taxon>
        <taxon>Spermatophyta</taxon>
        <taxon>Magnoliopsida</taxon>
        <taxon>eudicotyledons</taxon>
        <taxon>Gunneridae</taxon>
        <taxon>Pentapetalae</taxon>
        <taxon>rosids</taxon>
        <taxon>malvids</taxon>
        <taxon>Malvales</taxon>
        <taxon>Malvaceae</taxon>
        <taxon>Grewioideae</taxon>
        <taxon>Apeibeae</taxon>
        <taxon>Corchorus</taxon>
    </lineage>
</organism>
<gene>
    <name evidence="2" type="ORF">CCACVL1_19793</name>
</gene>
<dbReference type="Gramene" id="OMO68861">
    <property type="protein sequence ID" value="OMO68861"/>
    <property type="gene ID" value="CCACVL1_19793"/>
</dbReference>
<dbReference type="Proteomes" id="UP000188268">
    <property type="component" value="Unassembled WGS sequence"/>
</dbReference>
<evidence type="ECO:0000256" key="1">
    <source>
        <dbReference type="SAM" id="MobiDB-lite"/>
    </source>
</evidence>
<sequence length="201" mass="22326">DAHHITGGDFISLWFDNKDTFKCHIYCRCTKEADDYASDDRHLVNPHPRGFFFEGNVSTPQTAVCQVAANPAASSRETTNPRTEEVELGVPSRSKSPNQAPKATAGLLFADPCIPDAARGFQSRNPHWIRLMTNRNVHDYAIVNFVKEVSAILPRGRGIITLYVAGQQHSKAWEVNCINEDAHFGGFQEVGTLLFVITVSR</sequence>
<feature type="non-terminal residue" evidence="2">
    <location>
        <position position="1"/>
    </location>
</feature>
<evidence type="ECO:0000313" key="3">
    <source>
        <dbReference type="Proteomes" id="UP000188268"/>
    </source>
</evidence>
<comment type="caution">
    <text evidence="2">The sequence shown here is derived from an EMBL/GenBank/DDBJ whole genome shotgun (WGS) entry which is preliminary data.</text>
</comment>
<reference evidence="2 3" key="1">
    <citation type="submission" date="2013-09" db="EMBL/GenBank/DDBJ databases">
        <title>Corchorus capsularis genome sequencing.</title>
        <authorList>
            <person name="Alam M."/>
            <person name="Haque M.S."/>
            <person name="Islam M.S."/>
            <person name="Emdad E.M."/>
            <person name="Islam M.M."/>
            <person name="Ahmed B."/>
            <person name="Halim A."/>
            <person name="Hossen Q.M.M."/>
            <person name="Hossain M.Z."/>
            <person name="Ahmed R."/>
            <person name="Khan M.M."/>
            <person name="Islam R."/>
            <person name="Rashid M.M."/>
            <person name="Khan S.A."/>
            <person name="Rahman M.S."/>
            <person name="Alam M."/>
        </authorList>
    </citation>
    <scope>NUCLEOTIDE SEQUENCE [LARGE SCALE GENOMIC DNA]</scope>
    <source>
        <strain evidence="3">cv. CVL-1</strain>
        <tissue evidence="2">Whole seedling</tissue>
    </source>
</reference>
<dbReference type="EMBL" id="AWWV01012142">
    <property type="protein sequence ID" value="OMO68861.1"/>
    <property type="molecule type" value="Genomic_DNA"/>
</dbReference>
<feature type="region of interest" description="Disordered" evidence="1">
    <location>
        <begin position="70"/>
        <end position="101"/>
    </location>
</feature>
<dbReference type="OrthoDB" id="1211233at2759"/>
<dbReference type="AlphaFoldDB" id="A0A1R3HEW9"/>
<accession>A0A1R3HEW9</accession>
<name>A0A1R3HEW9_COCAP</name>